<dbReference type="FunFam" id="3.30.70.270:FF:000001">
    <property type="entry name" value="Diguanylate cyclase domain protein"/>
    <property type="match status" value="1"/>
</dbReference>
<gene>
    <name evidence="6" type="ORF">E8L99_23100</name>
</gene>
<keyword evidence="4" id="KW-1133">Transmembrane helix</keyword>
<feature type="transmembrane region" description="Helical" evidence="4">
    <location>
        <begin position="147"/>
        <end position="166"/>
    </location>
</feature>
<feature type="transmembrane region" description="Helical" evidence="4">
    <location>
        <begin position="83"/>
        <end position="104"/>
    </location>
</feature>
<dbReference type="GO" id="GO:1902201">
    <property type="term" value="P:negative regulation of bacterial-type flagellum-dependent cell motility"/>
    <property type="evidence" value="ECO:0007669"/>
    <property type="project" value="TreeGrafter"/>
</dbReference>
<dbReference type="OrthoDB" id="9812260at2"/>
<dbReference type="InterPro" id="IPR050469">
    <property type="entry name" value="Diguanylate_Cyclase"/>
</dbReference>
<feature type="transmembrane region" description="Helical" evidence="4">
    <location>
        <begin position="233"/>
        <end position="254"/>
    </location>
</feature>
<dbReference type="Gene3D" id="3.30.70.270">
    <property type="match status" value="1"/>
</dbReference>
<dbReference type="InterPro" id="IPR029787">
    <property type="entry name" value="Nucleotide_cyclase"/>
</dbReference>
<dbReference type="GO" id="GO:0043709">
    <property type="term" value="P:cell adhesion involved in single-species biofilm formation"/>
    <property type="evidence" value="ECO:0007669"/>
    <property type="project" value="TreeGrafter"/>
</dbReference>
<feature type="transmembrane region" description="Helical" evidence="4">
    <location>
        <begin position="172"/>
        <end position="193"/>
    </location>
</feature>
<reference evidence="6 7" key="1">
    <citation type="submission" date="2019-04" db="EMBL/GenBank/DDBJ databases">
        <title>Phreatobacter aquaticus sp. nov.</title>
        <authorList>
            <person name="Choi A."/>
            <person name="Baek K."/>
        </authorList>
    </citation>
    <scope>NUCLEOTIDE SEQUENCE [LARGE SCALE GENOMIC DNA]</scope>
    <source>
        <strain evidence="6 7">NMCR1094</strain>
    </source>
</reference>
<dbReference type="EC" id="2.7.7.65" evidence="1"/>
<evidence type="ECO:0000256" key="1">
    <source>
        <dbReference type="ARBA" id="ARBA00012528"/>
    </source>
</evidence>
<feature type="domain" description="GGDEF" evidence="5">
    <location>
        <begin position="331"/>
        <end position="464"/>
    </location>
</feature>
<dbReference type="InterPro" id="IPR043128">
    <property type="entry name" value="Rev_trsase/Diguanyl_cyclase"/>
</dbReference>
<feature type="transmembrane region" description="Helical" evidence="4">
    <location>
        <begin position="266"/>
        <end position="288"/>
    </location>
</feature>
<feature type="transmembrane region" description="Helical" evidence="4">
    <location>
        <begin position="116"/>
        <end position="135"/>
    </location>
</feature>
<dbReference type="KEGG" id="paqt:E8L99_23100"/>
<keyword evidence="7" id="KW-1185">Reference proteome</keyword>
<feature type="transmembrane region" description="Helical" evidence="4">
    <location>
        <begin position="200"/>
        <end position="221"/>
    </location>
</feature>
<dbReference type="AlphaFoldDB" id="A0A4D7QTP5"/>
<dbReference type="SMART" id="SM00267">
    <property type="entry name" value="GGDEF"/>
    <property type="match status" value="1"/>
</dbReference>
<dbReference type="GO" id="GO:0005886">
    <property type="term" value="C:plasma membrane"/>
    <property type="evidence" value="ECO:0007669"/>
    <property type="project" value="TreeGrafter"/>
</dbReference>
<protein>
    <recommendedName>
        <fullName evidence="1">diguanylate cyclase</fullName>
        <ecNumber evidence="1">2.7.7.65</ecNumber>
    </recommendedName>
</protein>
<dbReference type="Proteomes" id="UP000298588">
    <property type="component" value="Chromosome"/>
</dbReference>
<sequence>MAKTHHRKRSMRSIPPRHAEGKPAIAGQRSSNARLMTPSPSILTSGEDVSDNSSAPTDDRPQRSGPESAGSAWERAASTMPSLHAPTLLLTLVMVALATGVLHLLSSRQNRSEVSLVYWGLSNLMAALALGLLGTRQVWNDRLSIDVANAALYFSFMLSFAGMRRFCGKPVWWPLLLIPSLVWLALCQGPVFYASIEARMAVNSTFSGAIWMATAYTLWSYRTEPLASRAPTYFWMAIHAGIFILRVPLLLYLGVPKGVDLFTSPLMSLTLIEGLIHVTIISFLQMSLTKDRAENRYRLAAETDMLTGLANRRAFFDQAEVKLAEARRTLRPASVLLIDVDRFKAINDTHGHAGGDAVLVALAQAISQHLRPNEVFGRLGGEEFGCLLPETPLATASIIAEGLRARIAGLEIRNGDDVIRVSVSIGVSATTSTPGGLDRLLAEADAGLYQAKRDGRDRVVTAPVQLLKAG</sequence>
<name>A0A4D7QTP5_9HYPH</name>
<dbReference type="PANTHER" id="PTHR45138">
    <property type="entry name" value="REGULATORY COMPONENTS OF SENSORY TRANSDUCTION SYSTEM"/>
    <property type="match status" value="1"/>
</dbReference>
<dbReference type="PANTHER" id="PTHR45138:SF9">
    <property type="entry name" value="DIGUANYLATE CYCLASE DGCM-RELATED"/>
    <property type="match status" value="1"/>
</dbReference>
<evidence type="ECO:0000256" key="4">
    <source>
        <dbReference type="SAM" id="Phobius"/>
    </source>
</evidence>
<comment type="catalytic activity">
    <reaction evidence="2">
        <text>2 GTP = 3',3'-c-di-GMP + 2 diphosphate</text>
        <dbReference type="Rhea" id="RHEA:24898"/>
        <dbReference type="ChEBI" id="CHEBI:33019"/>
        <dbReference type="ChEBI" id="CHEBI:37565"/>
        <dbReference type="ChEBI" id="CHEBI:58805"/>
        <dbReference type="EC" id="2.7.7.65"/>
    </reaction>
</comment>
<dbReference type="PROSITE" id="PS50887">
    <property type="entry name" value="GGDEF"/>
    <property type="match status" value="1"/>
</dbReference>
<dbReference type="InterPro" id="IPR000160">
    <property type="entry name" value="GGDEF_dom"/>
</dbReference>
<organism evidence="6 7">
    <name type="scientific">Phreatobacter aquaticus</name>
    <dbReference type="NCBI Taxonomy" id="2570229"/>
    <lineage>
        <taxon>Bacteria</taxon>
        <taxon>Pseudomonadati</taxon>
        <taxon>Pseudomonadota</taxon>
        <taxon>Alphaproteobacteria</taxon>
        <taxon>Hyphomicrobiales</taxon>
        <taxon>Phreatobacteraceae</taxon>
        <taxon>Phreatobacter</taxon>
    </lineage>
</organism>
<evidence type="ECO:0000256" key="2">
    <source>
        <dbReference type="ARBA" id="ARBA00034247"/>
    </source>
</evidence>
<dbReference type="Pfam" id="PF00990">
    <property type="entry name" value="GGDEF"/>
    <property type="match status" value="1"/>
</dbReference>
<keyword evidence="4" id="KW-0812">Transmembrane</keyword>
<dbReference type="SUPFAM" id="SSF55073">
    <property type="entry name" value="Nucleotide cyclase"/>
    <property type="match status" value="1"/>
</dbReference>
<accession>A0A4D7QTP5</accession>
<dbReference type="NCBIfam" id="TIGR00254">
    <property type="entry name" value="GGDEF"/>
    <property type="match status" value="1"/>
</dbReference>
<dbReference type="GO" id="GO:0052621">
    <property type="term" value="F:diguanylate cyclase activity"/>
    <property type="evidence" value="ECO:0007669"/>
    <property type="project" value="UniProtKB-EC"/>
</dbReference>
<dbReference type="CDD" id="cd01949">
    <property type="entry name" value="GGDEF"/>
    <property type="match status" value="1"/>
</dbReference>
<evidence type="ECO:0000313" key="6">
    <source>
        <dbReference type="EMBL" id="QCK88437.1"/>
    </source>
</evidence>
<keyword evidence="4" id="KW-0472">Membrane</keyword>
<proteinExistence type="predicted"/>
<dbReference type="EMBL" id="CP039865">
    <property type="protein sequence ID" value="QCK88437.1"/>
    <property type="molecule type" value="Genomic_DNA"/>
</dbReference>
<feature type="region of interest" description="Disordered" evidence="3">
    <location>
        <begin position="1"/>
        <end position="76"/>
    </location>
</feature>
<feature type="compositionally biased region" description="Polar residues" evidence="3">
    <location>
        <begin position="28"/>
        <end position="44"/>
    </location>
</feature>
<feature type="compositionally biased region" description="Basic residues" evidence="3">
    <location>
        <begin position="1"/>
        <end position="11"/>
    </location>
</feature>
<evidence type="ECO:0000259" key="5">
    <source>
        <dbReference type="PROSITE" id="PS50887"/>
    </source>
</evidence>
<evidence type="ECO:0000256" key="3">
    <source>
        <dbReference type="SAM" id="MobiDB-lite"/>
    </source>
</evidence>
<evidence type="ECO:0000313" key="7">
    <source>
        <dbReference type="Proteomes" id="UP000298588"/>
    </source>
</evidence>